<dbReference type="EMBL" id="LR721751">
    <property type="protein sequence ID" value="VVV06591.1"/>
    <property type="molecule type" value="Genomic_DNA"/>
</dbReference>
<dbReference type="SUPFAM" id="SSF52540">
    <property type="entry name" value="P-loop containing nucleoside triphosphate hydrolases"/>
    <property type="match status" value="1"/>
</dbReference>
<gene>
    <name evidence="1" type="ORF">AW0309160_04085</name>
</gene>
<organism evidence="1">
    <name type="scientific">Aliivibrio wodanis</name>
    <dbReference type="NCBI Taxonomy" id="80852"/>
    <lineage>
        <taxon>Bacteria</taxon>
        <taxon>Pseudomonadati</taxon>
        <taxon>Pseudomonadota</taxon>
        <taxon>Gammaproteobacteria</taxon>
        <taxon>Vibrionales</taxon>
        <taxon>Vibrionaceae</taxon>
        <taxon>Aliivibrio</taxon>
    </lineage>
</organism>
<accession>A0A5Q4ZXW9</accession>
<proteinExistence type="predicted"/>
<reference evidence="1" key="1">
    <citation type="submission" date="2019-09" db="EMBL/GenBank/DDBJ databases">
        <authorList>
            <person name="Hjerde E."/>
        </authorList>
    </citation>
    <scope>NUCLEOTIDE SEQUENCE</scope>
    <source>
        <strain evidence="1">06/09/160</strain>
    </source>
</reference>
<protein>
    <recommendedName>
        <fullName evidence="2">ATP-binding protein</fullName>
    </recommendedName>
</protein>
<evidence type="ECO:0000313" key="1">
    <source>
        <dbReference type="EMBL" id="VVV06591.1"/>
    </source>
</evidence>
<evidence type="ECO:0008006" key="2">
    <source>
        <dbReference type="Google" id="ProtNLM"/>
    </source>
</evidence>
<sequence length="1115" mass="125689">MTLANQYSIAVRHQRSTRIDSDLNADFFPGLVYHGTAQTALDTLLRQFGQTAQSAYTLTGPYGSGKSTIALLLTGLLHANKKIQQAANNTINEETRTLLQSSLTYKKGWLQIRAVGGVNAPVETFWNATLEALNEHPKTKKLTEKYQEITPTNEAELITQWESLFTEIKPLVDGVLLLADEMGKTLEYINKNKGELHLFQDLAEVLGRIATPVIFLGLLHQSFSEYAKDRGTKLQEEWGKIQGRYTDIPYNVSTDETVALIAQSILPKDNNQSDNTNFVEMTLRAINASDDNKERSNQLLKRLKASAPLHPLVALLLGPISKRRFSQNERSTFSFLNSHEQHSFQLFLKNNINKNARYGLHDLWDYLETNLEHAILGSPDGHGWAEASETINRVDVPETTLKVLKAIALLTLFGKPAKLFSTELTLQAATGIEDQLELKDHLELLKSASSIIYRKHQSSWVVFEGSDLDIPSLLENKIEQLTNSNESIEHIAFSKQTMAKGHYHTIGTLRWIEQSLSQQIESIDLGKLQANHKGEFANFILLMTPAEPKLLSDFTTKNPTVALANAMNAEDIKSYANEVYALELLKADKDIGAALQHDKVAQKEYDSRFNDAQKMLWAAIEDAFIHSLWTVRGHTCTRAYPLSELASELADHIYNGSPTVHNELVNRNKLSGTAVSARKKLLEAMLDYDDEENLDISGFPPEMSMYISCLKNTNLHTKINGEWTWSIESVADEFKALFNATTEYLKENAGQKVNLGTIESFWSSAPYGISLGVFPILVFAYLKTLGEDIAYYEKTMSGDFDFISEPDIDYVHKLQKTPKELAIKFIELEEKDQDWLQQLAMYASTLTTQPVNTNLLAVATPLVTTMHGLSFWVKNASNLVFDDPILNKQVLRTRDVFLQANDPYELLIRNVVDIIDPELQLTFTQRIDELEKCINILKSAHEKMLEKMNKKIKQFFPETGEKLLTMCQLVEDKSGDLRLKSFARELGRSQDFGLKWLESLIAVVVGRGIQNWNESNLLSAEQKLSDYSQDFLRIIKASQNSSSTVKVTEVLTKSISLVLEEERGLVNYTKEIKIGDSNADNPITLQIKEQLSQLSEFDKIDVLHLLLKEALEAQG</sequence>
<dbReference type="AlphaFoldDB" id="A0A5Q4ZXW9"/>
<name>A0A5Q4ZXW9_9GAMM</name>
<dbReference type="InterPro" id="IPR027417">
    <property type="entry name" value="P-loop_NTPase"/>
</dbReference>